<dbReference type="Gene3D" id="2.60.120.1160">
    <property type="match status" value="1"/>
</dbReference>
<dbReference type="PANTHER" id="PTHR34612:SF2">
    <property type="entry name" value="GLYCOSIDE HYDROLASE 131 CATALYTIC N-TERMINAL DOMAIN-CONTAINING PROTEIN"/>
    <property type="match status" value="1"/>
</dbReference>
<sequence>TPFNTTTTTPAPSLKILNRALALLFNAPFTAHTWHNLAVQVDWTRSTLTVFYFRNADHLAPVTPMPLPNASAAGLKGKFHFSMLKLPFVDPRNAPAEQGDVVHHGVQEGTRERLIYWGVFVERAAGGVSVGGGGAVPLIS</sequence>
<dbReference type="Proteomes" id="UP000717328">
    <property type="component" value="Unassembled WGS sequence"/>
</dbReference>
<feature type="domain" description="Glycoside hydrolase 131 catalytic N-terminal" evidence="1">
    <location>
        <begin position="5"/>
        <end position="127"/>
    </location>
</feature>
<reference evidence="2" key="2">
    <citation type="submission" date="2021-10" db="EMBL/GenBank/DDBJ databases">
        <title>Phylogenomics reveals ancestral predisposition of the termite-cultivated fungus Termitomyces towards a domesticated lifestyle.</title>
        <authorList>
            <person name="Auxier B."/>
            <person name="Grum-Grzhimaylo A."/>
            <person name="Cardenas M.E."/>
            <person name="Lodge J.D."/>
            <person name="Laessoe T."/>
            <person name="Pedersen O."/>
            <person name="Smith M.E."/>
            <person name="Kuyper T.W."/>
            <person name="Franco-Molano E.A."/>
            <person name="Baroni T.J."/>
            <person name="Aanen D.K."/>
        </authorList>
    </citation>
    <scope>NUCLEOTIDE SEQUENCE</scope>
    <source>
        <strain evidence="2">D49</strain>
    </source>
</reference>
<accession>A0A9P7GK69</accession>
<dbReference type="Pfam" id="PF18271">
    <property type="entry name" value="GH131_N"/>
    <property type="match status" value="1"/>
</dbReference>
<reference evidence="2" key="1">
    <citation type="submission" date="2021-02" db="EMBL/GenBank/DDBJ databases">
        <authorList>
            <person name="Nieuwenhuis M."/>
            <person name="Van De Peppel L.J.J."/>
        </authorList>
    </citation>
    <scope>NUCLEOTIDE SEQUENCE</scope>
    <source>
        <strain evidence="2">D49</strain>
    </source>
</reference>
<keyword evidence="3" id="KW-1185">Reference proteome</keyword>
<dbReference type="InterPro" id="IPR041524">
    <property type="entry name" value="GH131_N"/>
</dbReference>
<evidence type="ECO:0000313" key="2">
    <source>
        <dbReference type="EMBL" id="KAG5652134.1"/>
    </source>
</evidence>
<protein>
    <recommendedName>
        <fullName evidence="1">Glycoside hydrolase 131 catalytic N-terminal domain-containing protein</fullName>
    </recommendedName>
</protein>
<comment type="caution">
    <text evidence="2">The sequence shown here is derived from an EMBL/GenBank/DDBJ whole genome shotgun (WGS) entry which is preliminary data.</text>
</comment>
<name>A0A9P7GK69_9AGAR</name>
<feature type="non-terminal residue" evidence="2">
    <location>
        <position position="140"/>
    </location>
</feature>
<evidence type="ECO:0000259" key="1">
    <source>
        <dbReference type="Pfam" id="PF18271"/>
    </source>
</evidence>
<organism evidence="2 3">
    <name type="scientific">Sphagnurus paluster</name>
    <dbReference type="NCBI Taxonomy" id="117069"/>
    <lineage>
        <taxon>Eukaryota</taxon>
        <taxon>Fungi</taxon>
        <taxon>Dikarya</taxon>
        <taxon>Basidiomycota</taxon>
        <taxon>Agaricomycotina</taxon>
        <taxon>Agaricomycetes</taxon>
        <taxon>Agaricomycetidae</taxon>
        <taxon>Agaricales</taxon>
        <taxon>Tricholomatineae</taxon>
        <taxon>Lyophyllaceae</taxon>
        <taxon>Sphagnurus</taxon>
    </lineage>
</organism>
<dbReference type="PANTHER" id="PTHR34612">
    <property type="entry name" value="GH131_N DOMAIN-CONTAINING PROTEIN"/>
    <property type="match status" value="1"/>
</dbReference>
<proteinExistence type="predicted"/>
<dbReference type="AlphaFoldDB" id="A0A9P7GK69"/>
<dbReference type="EMBL" id="JABCKI010000159">
    <property type="protein sequence ID" value="KAG5652134.1"/>
    <property type="molecule type" value="Genomic_DNA"/>
</dbReference>
<gene>
    <name evidence="2" type="ORF">H0H81_006210</name>
</gene>
<evidence type="ECO:0000313" key="3">
    <source>
        <dbReference type="Proteomes" id="UP000717328"/>
    </source>
</evidence>
<dbReference type="OrthoDB" id="5283326at2759"/>